<feature type="compositionally biased region" description="Polar residues" evidence="1">
    <location>
        <begin position="128"/>
        <end position="148"/>
    </location>
</feature>
<reference evidence="4" key="1">
    <citation type="submission" date="2014-03" db="EMBL/GenBank/DDBJ databases">
        <authorList>
            <person name="Aksoy S."/>
            <person name="Warren W."/>
            <person name="Wilson R.K."/>
        </authorList>
    </citation>
    <scope>NUCLEOTIDE SEQUENCE [LARGE SCALE GENOMIC DNA]</scope>
    <source>
        <strain evidence="4">IAEA</strain>
    </source>
</reference>
<feature type="transmembrane region" description="Helical" evidence="2">
    <location>
        <begin position="50"/>
        <end position="71"/>
    </location>
</feature>
<keyword evidence="2" id="KW-1133">Transmembrane helix</keyword>
<reference evidence="3" key="2">
    <citation type="submission" date="2020-05" db="UniProtKB">
        <authorList>
            <consortium name="EnsemblMetazoa"/>
        </authorList>
    </citation>
    <scope>IDENTIFICATION</scope>
    <source>
        <strain evidence="3">IAEA</strain>
    </source>
</reference>
<evidence type="ECO:0000313" key="3">
    <source>
        <dbReference type="EnsemblMetazoa" id="GBRI020473-PA"/>
    </source>
</evidence>
<evidence type="ECO:0000313" key="4">
    <source>
        <dbReference type="Proteomes" id="UP000091820"/>
    </source>
</evidence>
<organism evidence="3 4">
    <name type="scientific">Glossina brevipalpis</name>
    <dbReference type="NCBI Taxonomy" id="37001"/>
    <lineage>
        <taxon>Eukaryota</taxon>
        <taxon>Metazoa</taxon>
        <taxon>Ecdysozoa</taxon>
        <taxon>Arthropoda</taxon>
        <taxon>Hexapoda</taxon>
        <taxon>Insecta</taxon>
        <taxon>Pterygota</taxon>
        <taxon>Neoptera</taxon>
        <taxon>Endopterygota</taxon>
        <taxon>Diptera</taxon>
        <taxon>Brachycera</taxon>
        <taxon>Muscomorpha</taxon>
        <taxon>Hippoboscoidea</taxon>
        <taxon>Glossinidae</taxon>
        <taxon>Glossina</taxon>
    </lineage>
</organism>
<protein>
    <submittedName>
        <fullName evidence="3">Uncharacterized protein</fullName>
    </submittedName>
</protein>
<feature type="region of interest" description="Disordered" evidence="1">
    <location>
        <begin position="119"/>
        <end position="148"/>
    </location>
</feature>
<keyword evidence="2" id="KW-0812">Transmembrane</keyword>
<accession>A0A1A9WHZ1</accession>
<dbReference type="Proteomes" id="UP000091820">
    <property type="component" value="Unassembled WGS sequence"/>
</dbReference>
<sequence>MLSTLMAPLKQAFSSDSSLQSGLPLQKSSFSRHSPSPQDNLPSGQMGSSFGVVGLTTATTIKMICICNLVMMMHELRHCLKFEEYSDAPKGMRSSVTFPATKCTSVLKSYLYTSRQSPSVSKRKYSSPGRSAHTSSISIPSTHNTIII</sequence>
<name>A0A1A9WHZ1_9MUSC</name>
<keyword evidence="2" id="KW-0472">Membrane</keyword>
<evidence type="ECO:0000256" key="2">
    <source>
        <dbReference type="SAM" id="Phobius"/>
    </source>
</evidence>
<proteinExistence type="predicted"/>
<feature type="region of interest" description="Disordered" evidence="1">
    <location>
        <begin position="16"/>
        <end position="45"/>
    </location>
</feature>
<dbReference type="EnsemblMetazoa" id="GBRI020473-RA">
    <property type="protein sequence ID" value="GBRI020473-PA"/>
    <property type="gene ID" value="GBRI020473"/>
</dbReference>
<dbReference type="VEuPathDB" id="VectorBase:GBRI020473"/>
<evidence type="ECO:0000256" key="1">
    <source>
        <dbReference type="SAM" id="MobiDB-lite"/>
    </source>
</evidence>
<keyword evidence="4" id="KW-1185">Reference proteome</keyword>
<dbReference type="AlphaFoldDB" id="A0A1A9WHZ1"/>